<dbReference type="EMBL" id="KV423980">
    <property type="protein sequence ID" value="KZT56312.1"/>
    <property type="molecule type" value="Genomic_DNA"/>
</dbReference>
<dbReference type="Gene3D" id="3.30.160.60">
    <property type="entry name" value="Classic Zinc Finger"/>
    <property type="match status" value="1"/>
</dbReference>
<feature type="region of interest" description="Disordered" evidence="2">
    <location>
        <begin position="369"/>
        <end position="441"/>
    </location>
</feature>
<feature type="region of interest" description="Disordered" evidence="2">
    <location>
        <begin position="650"/>
        <end position="677"/>
    </location>
</feature>
<sequence>MSKRQRPESPACENEPAPHRSFQREEVPTALPPRTAEQRPRLSVVTDANAIQAGPFIDPRHAERIRRIDVHPPYTNSELFFIQKSFGTVTVPVQSQPAAHKPSNARTIPVPAPAPNTNTQASLPGQAKLPPPTAPQLSALWTTEPLVPVMVHIPLSLYEQCLKARLGTLQQQAPSDHGAMGPPPSESHDAHIGRQPTTPTSSVASTMPRLYFTTHREVDHFVRAYTLSRNSQFQQQQQRLQQLHQLEQQQMRRHHPYATQGRHVLSPSQTIHPATLAGDAIDTSGTPAGQAPGSGRAPRSIPSVRAIFPVQEAAAASVAQPQALTPQTATPSSATSPEQYNQTYVEEAYQHWLQQSQHQHQAPLAVVPGAQSQPEQGQQQPPPSSPSDRFLPLDKRGEGPIPVSAVGLQYTTPVSSIGSSISDDGTQRVEAPSSRIPWGQKQLFPTGVSKEGLPLQLPRDSRTAFLHPVPTHQAPRLPSPAQELAALSKRAEVSRFSRARRGKFNGGSHVNAYTVVPERARRETIDLTGSDDDADTVDGSSETTDVPRMTGVMKNSPISAGEEEDSAPKLIIRTDDVVYAGLVKDGVMDPAHTMKSTSATGAEDPVSEENDADGEPVLPPNEERIILGDNSAATRSEDMAQEIITTPKATSQALTEKNNDPMLTPRATPARPSASPSLKMIHVHPPRSLAKGKSAAPSPSSVHLQDGFACPYPNPYDPRLRCNAFFSARNALDRHLGAHLKEEATMLRRGGEAFNKSSLVFGGLEAPEFVCEHCGAAYLRHDALLRHQQRPNPTNGKVACPVLAGTEGPSRTGRPSTVDLRRGRGRVGGHRIEGSAGRIGHLEQEDQEMDPEQDHRETSEEMEPESDPHVRSPTPALLHGVNSEPKTRYSWPGLHWVDTHNGCEVTAAVRQLPTRLEQLGLPLLPGDANRTRKLQIVRVTKVRSTYGERWYVLNKGNGDRWIRWLKEGEEARWLDQAGGPLGRWPRATPDAA</sequence>
<dbReference type="AlphaFoldDB" id="A0A165F6X5"/>
<dbReference type="InterPro" id="IPR013087">
    <property type="entry name" value="Znf_C2H2_type"/>
</dbReference>
<feature type="region of interest" description="Disordered" evidence="2">
    <location>
        <begin position="170"/>
        <end position="206"/>
    </location>
</feature>
<feature type="domain" description="C2H2-type" evidence="3">
    <location>
        <begin position="769"/>
        <end position="798"/>
    </location>
</feature>
<dbReference type="STRING" id="1353952.A0A165F6X5"/>
<gene>
    <name evidence="4" type="ORF">CALCODRAFT_484102</name>
</gene>
<feature type="compositionally biased region" description="Low complexity" evidence="2">
    <location>
        <begin position="317"/>
        <end position="337"/>
    </location>
</feature>
<feature type="compositionally biased region" description="Acidic residues" evidence="2">
    <location>
        <begin position="605"/>
        <end position="614"/>
    </location>
</feature>
<feature type="compositionally biased region" description="Polar residues" evidence="2">
    <location>
        <begin position="195"/>
        <end position="205"/>
    </location>
</feature>
<evidence type="ECO:0000256" key="2">
    <source>
        <dbReference type="SAM" id="MobiDB-lite"/>
    </source>
</evidence>
<evidence type="ECO:0000256" key="1">
    <source>
        <dbReference type="PROSITE-ProRule" id="PRU00042"/>
    </source>
</evidence>
<feature type="region of interest" description="Disordered" evidence="2">
    <location>
        <begin position="527"/>
        <end position="565"/>
    </location>
</feature>
<keyword evidence="1" id="KW-0862">Zinc</keyword>
<evidence type="ECO:0000313" key="4">
    <source>
        <dbReference type="EMBL" id="KZT56312.1"/>
    </source>
</evidence>
<name>A0A165F6X5_9BASI</name>
<feature type="region of interest" description="Disordered" evidence="2">
    <location>
        <begin position="317"/>
        <end position="338"/>
    </location>
</feature>
<feature type="compositionally biased region" description="Low complexity" evidence="2">
    <location>
        <begin position="369"/>
        <end position="379"/>
    </location>
</feature>
<proteinExistence type="predicted"/>
<dbReference type="GO" id="GO:0008270">
    <property type="term" value="F:zinc ion binding"/>
    <property type="evidence" value="ECO:0007669"/>
    <property type="project" value="UniProtKB-KW"/>
</dbReference>
<feature type="compositionally biased region" description="Low complexity" evidence="2">
    <location>
        <begin position="415"/>
        <end position="424"/>
    </location>
</feature>
<dbReference type="InParanoid" id="A0A165F6X5"/>
<keyword evidence="1" id="KW-0863">Zinc-finger</keyword>
<keyword evidence="1" id="KW-0479">Metal-binding</keyword>
<accession>A0A165F6X5</accession>
<dbReference type="Proteomes" id="UP000076842">
    <property type="component" value="Unassembled WGS sequence"/>
</dbReference>
<evidence type="ECO:0000313" key="5">
    <source>
        <dbReference type="Proteomes" id="UP000076842"/>
    </source>
</evidence>
<feature type="region of interest" description="Disordered" evidence="2">
    <location>
        <begin position="97"/>
        <end position="118"/>
    </location>
</feature>
<reference evidence="4 5" key="1">
    <citation type="journal article" date="2016" name="Mol. Biol. Evol.">
        <title>Comparative Genomics of Early-Diverging Mushroom-Forming Fungi Provides Insights into the Origins of Lignocellulose Decay Capabilities.</title>
        <authorList>
            <person name="Nagy L.G."/>
            <person name="Riley R."/>
            <person name="Tritt A."/>
            <person name="Adam C."/>
            <person name="Daum C."/>
            <person name="Floudas D."/>
            <person name="Sun H."/>
            <person name="Yadav J.S."/>
            <person name="Pangilinan J."/>
            <person name="Larsson K.H."/>
            <person name="Matsuura K."/>
            <person name="Barry K."/>
            <person name="Labutti K."/>
            <person name="Kuo R."/>
            <person name="Ohm R.A."/>
            <person name="Bhattacharya S.S."/>
            <person name="Shirouzu T."/>
            <person name="Yoshinaga Y."/>
            <person name="Martin F.M."/>
            <person name="Grigoriev I.V."/>
            <person name="Hibbett D.S."/>
        </authorList>
    </citation>
    <scope>NUCLEOTIDE SEQUENCE [LARGE SCALE GENOMIC DNA]</scope>
    <source>
        <strain evidence="4 5">HHB12733</strain>
    </source>
</reference>
<evidence type="ECO:0000259" key="3">
    <source>
        <dbReference type="PROSITE" id="PS50157"/>
    </source>
</evidence>
<protein>
    <recommendedName>
        <fullName evidence="3">C2H2-type domain-containing protein</fullName>
    </recommendedName>
</protein>
<feature type="compositionally biased region" description="Low complexity" evidence="2">
    <location>
        <begin position="664"/>
        <end position="677"/>
    </location>
</feature>
<feature type="region of interest" description="Disordered" evidence="2">
    <location>
        <begin position="1"/>
        <end position="41"/>
    </location>
</feature>
<dbReference type="OrthoDB" id="3366243at2759"/>
<feature type="region of interest" description="Disordered" evidence="2">
    <location>
        <begin position="591"/>
        <end position="622"/>
    </location>
</feature>
<feature type="region of interest" description="Disordered" evidence="2">
    <location>
        <begin position="795"/>
        <end position="884"/>
    </location>
</feature>
<organism evidence="4 5">
    <name type="scientific">Calocera cornea HHB12733</name>
    <dbReference type="NCBI Taxonomy" id="1353952"/>
    <lineage>
        <taxon>Eukaryota</taxon>
        <taxon>Fungi</taxon>
        <taxon>Dikarya</taxon>
        <taxon>Basidiomycota</taxon>
        <taxon>Agaricomycotina</taxon>
        <taxon>Dacrymycetes</taxon>
        <taxon>Dacrymycetales</taxon>
        <taxon>Dacrymycetaceae</taxon>
        <taxon>Calocera</taxon>
    </lineage>
</organism>
<keyword evidence="5" id="KW-1185">Reference proteome</keyword>
<feature type="compositionally biased region" description="Basic and acidic residues" evidence="2">
    <location>
        <begin position="16"/>
        <end position="27"/>
    </location>
</feature>
<dbReference type="PROSITE" id="PS50157">
    <property type="entry name" value="ZINC_FINGER_C2H2_2"/>
    <property type="match status" value="1"/>
</dbReference>
<feature type="region of interest" description="Disordered" evidence="2">
    <location>
        <begin position="278"/>
        <end position="300"/>
    </location>
</feature>